<proteinExistence type="predicted"/>
<dbReference type="Gene3D" id="3.10.350.10">
    <property type="entry name" value="LysM domain"/>
    <property type="match status" value="1"/>
</dbReference>
<sequence>MTDEIKNTNETKPAGLTEVVKPAFKADADAGLSKLTEKLAEPTKPVAPKPEPVKEVKPVAKDSKGMFDYSNCKQYVVQQGDTLLDVAQKFVVALQQLRYFNHLDKEDPVIRPGKTLYIPDKPINVPYGE</sequence>
<reference evidence="2 3" key="1">
    <citation type="submission" date="2016-10" db="EMBL/GenBank/DDBJ databases">
        <title>Complete genomic sequencing of Lactobacillus helveticus LH99 and comparative genome analysis.</title>
        <authorList>
            <person name="Li N."/>
            <person name="You C."/>
            <person name="Liu Z."/>
        </authorList>
    </citation>
    <scope>NUCLEOTIDE SEQUENCE [LARGE SCALE GENOMIC DNA]</scope>
    <source>
        <strain evidence="2 3">LH99</strain>
    </source>
</reference>
<dbReference type="InterPro" id="IPR018392">
    <property type="entry name" value="LysM"/>
</dbReference>
<gene>
    <name evidence="2" type="ORF">BC335_0943</name>
</gene>
<organism evidence="2 3">
    <name type="scientific">Lactobacillus helveticus</name>
    <name type="common">Lactobacillus suntoryeus</name>
    <dbReference type="NCBI Taxonomy" id="1587"/>
    <lineage>
        <taxon>Bacteria</taxon>
        <taxon>Bacillati</taxon>
        <taxon>Bacillota</taxon>
        <taxon>Bacilli</taxon>
        <taxon>Lactobacillales</taxon>
        <taxon>Lactobacillaceae</taxon>
        <taxon>Lactobacillus</taxon>
    </lineage>
</organism>
<evidence type="ECO:0000259" key="1">
    <source>
        <dbReference type="PROSITE" id="PS51782"/>
    </source>
</evidence>
<dbReference type="CDD" id="cd00118">
    <property type="entry name" value="LysM"/>
    <property type="match status" value="1"/>
</dbReference>
<dbReference type="SMART" id="SM00257">
    <property type="entry name" value="LysM"/>
    <property type="match status" value="1"/>
</dbReference>
<dbReference type="AlphaFoldDB" id="A0A386RE78"/>
<name>A0A386RE78_LACHE</name>
<accession>A0A386RE78</accession>
<dbReference type="PROSITE" id="PS51782">
    <property type="entry name" value="LYSM"/>
    <property type="match status" value="1"/>
</dbReference>
<dbReference type="RefSeq" id="WP_120357347.1">
    <property type="nucleotide sequence ID" value="NZ_CP017982.1"/>
</dbReference>
<dbReference type="Proteomes" id="UP000267794">
    <property type="component" value="Chromosome"/>
</dbReference>
<evidence type="ECO:0000313" key="3">
    <source>
        <dbReference type="Proteomes" id="UP000267794"/>
    </source>
</evidence>
<dbReference type="Pfam" id="PF01476">
    <property type="entry name" value="LysM"/>
    <property type="match status" value="1"/>
</dbReference>
<dbReference type="EMBL" id="CP017982">
    <property type="protein sequence ID" value="AYE61431.1"/>
    <property type="molecule type" value="Genomic_DNA"/>
</dbReference>
<dbReference type="InterPro" id="IPR036779">
    <property type="entry name" value="LysM_dom_sf"/>
</dbReference>
<evidence type="ECO:0000313" key="2">
    <source>
        <dbReference type="EMBL" id="AYE61431.1"/>
    </source>
</evidence>
<dbReference type="SUPFAM" id="SSF54106">
    <property type="entry name" value="LysM domain"/>
    <property type="match status" value="1"/>
</dbReference>
<protein>
    <recommendedName>
        <fullName evidence="1">LysM domain-containing protein</fullName>
    </recommendedName>
</protein>
<feature type="domain" description="LysM" evidence="1">
    <location>
        <begin position="73"/>
        <end position="118"/>
    </location>
</feature>